<dbReference type="RefSeq" id="WP_337712826.1">
    <property type="nucleotide sequence ID" value="NZ_JBBEGL010000002.1"/>
</dbReference>
<gene>
    <name evidence="3" type="ORF">WCD41_07730</name>
</gene>
<proteinExistence type="predicted"/>
<dbReference type="EMBL" id="JBBEGL010000002">
    <property type="protein sequence ID" value="MEJ2886340.1"/>
    <property type="molecule type" value="Genomic_DNA"/>
</dbReference>
<evidence type="ECO:0000313" key="4">
    <source>
        <dbReference type="Proteomes" id="UP001370100"/>
    </source>
</evidence>
<accession>A0ABU8N1U0</accession>
<dbReference type="InterPro" id="IPR023631">
    <property type="entry name" value="Amidase_dom"/>
</dbReference>
<dbReference type="InterPro" id="IPR036928">
    <property type="entry name" value="AS_sf"/>
</dbReference>
<feature type="domain" description="Amidase" evidence="2">
    <location>
        <begin position="45"/>
        <end position="388"/>
    </location>
</feature>
<name>A0ABU8N1U0_9PSEU</name>
<keyword evidence="4" id="KW-1185">Reference proteome</keyword>
<dbReference type="Pfam" id="PF01425">
    <property type="entry name" value="Amidase"/>
    <property type="match status" value="1"/>
</dbReference>
<dbReference type="SUPFAM" id="SSF75304">
    <property type="entry name" value="Amidase signature (AS) enzymes"/>
    <property type="match status" value="1"/>
</dbReference>
<sequence>MDDLVAPWRLADARGPDALARARRRIAAIDADVRAWVTPVPPTDATTGPLAGVPVGIKDIVDVAGVPSRCGSPTRDDAAPATEDAAIVRMLRDVGAVVVGKTVTTEFACFDPGPTRNPHDPARTPGGSSSGSAAAVAAGMVPLAVGTQTAGSVVRPASFCGVAGLAVARGTLPTDGVNPLAPSLDTLGLFAATVEDVALARAALAGRAPAPALEAAPRLLAWDGTDVADVSPAMRRAHAEAVERARHHGAEVASWDIDLGVAVADHRTVMAAEAAGVVPAVPGLGARLTAMLEEGRAVPEDVLAGARERSAATRATVLARLDDADAVVVPGALGVAPLATEGTGDPVLSRPWHLLGLPSLAVPGARDEDGLPLGLALIGHPDREDALLAVGRWLEDLLRDVGGDVSRDR</sequence>
<dbReference type="Gene3D" id="3.90.1300.10">
    <property type="entry name" value="Amidase signature (AS) domain"/>
    <property type="match status" value="1"/>
</dbReference>
<dbReference type="PANTHER" id="PTHR11895:SF67">
    <property type="entry name" value="AMIDASE DOMAIN-CONTAINING PROTEIN"/>
    <property type="match status" value="1"/>
</dbReference>
<dbReference type="Proteomes" id="UP001370100">
    <property type="component" value="Unassembled WGS sequence"/>
</dbReference>
<dbReference type="PANTHER" id="PTHR11895">
    <property type="entry name" value="TRANSAMIDASE"/>
    <property type="match status" value="1"/>
</dbReference>
<evidence type="ECO:0000256" key="1">
    <source>
        <dbReference type="SAM" id="MobiDB-lite"/>
    </source>
</evidence>
<dbReference type="InterPro" id="IPR000120">
    <property type="entry name" value="Amidase"/>
</dbReference>
<organism evidence="3 4">
    <name type="scientific">Actinomycetospora aeridis</name>
    <dbReference type="NCBI Taxonomy" id="3129231"/>
    <lineage>
        <taxon>Bacteria</taxon>
        <taxon>Bacillati</taxon>
        <taxon>Actinomycetota</taxon>
        <taxon>Actinomycetes</taxon>
        <taxon>Pseudonocardiales</taxon>
        <taxon>Pseudonocardiaceae</taxon>
        <taxon>Actinomycetospora</taxon>
    </lineage>
</organism>
<protein>
    <submittedName>
        <fullName evidence="3">Amidase</fullName>
    </submittedName>
</protein>
<evidence type="ECO:0000259" key="2">
    <source>
        <dbReference type="Pfam" id="PF01425"/>
    </source>
</evidence>
<evidence type="ECO:0000313" key="3">
    <source>
        <dbReference type="EMBL" id="MEJ2886340.1"/>
    </source>
</evidence>
<comment type="caution">
    <text evidence="3">The sequence shown here is derived from an EMBL/GenBank/DDBJ whole genome shotgun (WGS) entry which is preliminary data.</text>
</comment>
<feature type="region of interest" description="Disordered" evidence="1">
    <location>
        <begin position="110"/>
        <end position="133"/>
    </location>
</feature>
<reference evidence="3 4" key="1">
    <citation type="submission" date="2024-03" db="EMBL/GenBank/DDBJ databases">
        <title>Actinomycetospora sp. OC33-EN06, a novel actinomycete isolated from wild orchid (Aerides multiflora).</title>
        <authorList>
            <person name="Suriyachadkun C."/>
        </authorList>
    </citation>
    <scope>NUCLEOTIDE SEQUENCE [LARGE SCALE GENOMIC DNA]</scope>
    <source>
        <strain evidence="3 4">OC33-EN06</strain>
    </source>
</reference>